<evidence type="ECO:0000259" key="4">
    <source>
        <dbReference type="SMART" id="SM01288"/>
    </source>
</evidence>
<dbReference type="InterPro" id="IPR029495">
    <property type="entry name" value="NACHT-assoc"/>
</dbReference>
<evidence type="ECO:0000313" key="5">
    <source>
        <dbReference type="EMBL" id="KAK6276813.1"/>
    </source>
</evidence>
<feature type="domain" description="FISNA" evidence="4">
    <location>
        <begin position="150"/>
        <end position="211"/>
    </location>
</feature>
<gene>
    <name evidence="5" type="ORF">J4Q44_G00391950</name>
</gene>
<name>A0AAN8QII2_9TELE</name>
<organism evidence="5 6">
    <name type="scientific">Coregonus suidteri</name>
    <dbReference type="NCBI Taxonomy" id="861788"/>
    <lineage>
        <taxon>Eukaryota</taxon>
        <taxon>Metazoa</taxon>
        <taxon>Chordata</taxon>
        <taxon>Craniata</taxon>
        <taxon>Vertebrata</taxon>
        <taxon>Euteleostomi</taxon>
        <taxon>Actinopterygii</taxon>
        <taxon>Neopterygii</taxon>
        <taxon>Teleostei</taxon>
        <taxon>Protacanthopterygii</taxon>
        <taxon>Salmoniformes</taxon>
        <taxon>Salmonidae</taxon>
        <taxon>Coregoninae</taxon>
        <taxon>Coregonus</taxon>
    </lineage>
</organism>
<keyword evidence="6" id="KW-1185">Reference proteome</keyword>
<dbReference type="PANTHER" id="PTHR24106">
    <property type="entry name" value="NACHT, LRR AND CARD DOMAINS-CONTAINING"/>
    <property type="match status" value="1"/>
</dbReference>
<dbReference type="Gene3D" id="3.80.10.10">
    <property type="entry name" value="Ribonuclease Inhibitor"/>
    <property type="match status" value="1"/>
</dbReference>
<dbReference type="SMART" id="SM00368">
    <property type="entry name" value="LRR_RI"/>
    <property type="match status" value="3"/>
</dbReference>
<reference evidence="5 6" key="1">
    <citation type="submission" date="2021-04" db="EMBL/GenBank/DDBJ databases">
        <authorList>
            <person name="De Guttry C."/>
            <person name="Zahm M."/>
            <person name="Klopp C."/>
            <person name="Cabau C."/>
            <person name="Louis A."/>
            <person name="Berthelot C."/>
            <person name="Parey E."/>
            <person name="Roest Crollius H."/>
            <person name="Montfort J."/>
            <person name="Robinson-Rechavi M."/>
            <person name="Bucao C."/>
            <person name="Bouchez O."/>
            <person name="Gislard M."/>
            <person name="Lluch J."/>
            <person name="Milhes M."/>
            <person name="Lampietro C."/>
            <person name="Lopez Roques C."/>
            <person name="Donnadieu C."/>
            <person name="Braasch I."/>
            <person name="Desvignes T."/>
            <person name="Postlethwait J."/>
            <person name="Bobe J."/>
            <person name="Wedekind C."/>
            <person name="Guiguen Y."/>
        </authorList>
    </citation>
    <scope>NUCLEOTIDE SEQUENCE [LARGE SCALE GENOMIC DNA]</scope>
    <source>
        <strain evidence="5">Cs_M1</strain>
        <tissue evidence="5">Blood</tissue>
    </source>
</reference>
<evidence type="ECO:0000256" key="2">
    <source>
        <dbReference type="ARBA" id="ARBA00022737"/>
    </source>
</evidence>
<dbReference type="SUPFAM" id="SSF52047">
    <property type="entry name" value="RNI-like"/>
    <property type="match status" value="1"/>
</dbReference>
<feature type="compositionally biased region" description="Basic and acidic residues" evidence="3">
    <location>
        <begin position="49"/>
        <end position="59"/>
    </location>
</feature>
<dbReference type="EMBL" id="JAGTTL010001677">
    <property type="protein sequence ID" value="KAK6276813.1"/>
    <property type="molecule type" value="Genomic_DNA"/>
</dbReference>
<protein>
    <recommendedName>
        <fullName evidence="4">FISNA domain-containing protein</fullName>
    </recommendedName>
</protein>
<evidence type="ECO:0000256" key="1">
    <source>
        <dbReference type="ARBA" id="ARBA00022614"/>
    </source>
</evidence>
<dbReference type="InterPro" id="IPR032675">
    <property type="entry name" value="LRR_dom_sf"/>
</dbReference>
<accession>A0AAN8QII2</accession>
<dbReference type="Pfam" id="PF13516">
    <property type="entry name" value="LRR_6"/>
    <property type="match status" value="3"/>
</dbReference>
<dbReference type="Pfam" id="PF14484">
    <property type="entry name" value="FISNA"/>
    <property type="match status" value="1"/>
</dbReference>
<evidence type="ECO:0000313" key="6">
    <source>
        <dbReference type="Proteomes" id="UP001356427"/>
    </source>
</evidence>
<feature type="compositionally biased region" description="Polar residues" evidence="3">
    <location>
        <begin position="61"/>
        <end position="70"/>
    </location>
</feature>
<comment type="caution">
    <text evidence="5">The sequence shown here is derived from an EMBL/GenBank/DDBJ whole genome shotgun (WGS) entry which is preliminary data.</text>
</comment>
<dbReference type="InterPro" id="IPR001611">
    <property type="entry name" value="Leu-rich_rpt"/>
</dbReference>
<proteinExistence type="predicted"/>
<keyword evidence="1" id="KW-0433">Leucine-rich repeat</keyword>
<feature type="region of interest" description="Disordered" evidence="3">
    <location>
        <begin position="1"/>
        <end position="99"/>
    </location>
</feature>
<dbReference type="InterPro" id="IPR051261">
    <property type="entry name" value="NLR"/>
</dbReference>
<dbReference type="Proteomes" id="UP001356427">
    <property type="component" value="Unassembled WGS sequence"/>
</dbReference>
<dbReference type="AlphaFoldDB" id="A0AAN8QII2"/>
<dbReference type="SMART" id="SM01288">
    <property type="entry name" value="FISNA"/>
    <property type="match status" value="1"/>
</dbReference>
<sequence>MSLSGENEEGSTPSSICEETEEEATASGMSLSGSEGALSHKRSFPAEQDTDRDLKRFKTDQPVSMKSDQSMGHPIFFRAKTDRPVSPAPSGVSMKSDRSMGHPIFFKGELSTRQSSISEKNDQSMDCQPRVLTDDKVYQTVSTKTEIQEKMKSFLKNRTYSLFEGIEDQGKTTPLNNIYTELYITQVVRCSRTALLNECKLTKKSCEALASVLKSNSCCLIVLDLSGNTLQDSGVKLLSAGLEDPHCKLETLKLAGCNITEEGCASLASALRSNPSHLKELDLRGNTPGDSGVKLLSSVREDPLYTLETLRLND</sequence>
<evidence type="ECO:0000256" key="3">
    <source>
        <dbReference type="SAM" id="MobiDB-lite"/>
    </source>
</evidence>
<feature type="compositionally biased region" description="Polar residues" evidence="3">
    <location>
        <begin position="1"/>
        <end position="17"/>
    </location>
</feature>
<keyword evidence="2" id="KW-0677">Repeat</keyword>